<sequence length="305" mass="34005">MSSPNKPHGPIARFEHQVPGMHRFNLGNFQITAILDAHTTLKRETLISYDGKQAQEALGKLFRPLPTDGFVIPVHCFVINTGEKLVLIDTGGGEGFSSSPYSLHDNLDRSGFKADDIDVIILTHLHGDHFGGLTTKTGEARFPNATVKLHRLEYDFWHDDSEKEKASDTPYGSNFDAARSAIAPYTKQAELLEQDGEILPGIETILLPGHTPGHMGVMLRSEGKEVLMWADLVHHTVLQLANPDWSMAFDTDPDLSRQTRNKILDKVSRERIAVLGSHLDFPGFGHVAKEGKGYRFYPVPWQYTL</sequence>
<keyword evidence="7" id="KW-1185">Reference proteome</keyword>
<evidence type="ECO:0000256" key="4">
    <source>
        <dbReference type="ARBA" id="ARBA00022833"/>
    </source>
</evidence>
<evidence type="ECO:0000313" key="6">
    <source>
        <dbReference type="EMBL" id="GHB22589.1"/>
    </source>
</evidence>
<evidence type="ECO:0000256" key="2">
    <source>
        <dbReference type="ARBA" id="ARBA00022723"/>
    </source>
</evidence>
<dbReference type="PANTHER" id="PTHR42978:SF6">
    <property type="entry name" value="QUORUM-QUENCHING LACTONASE YTNP-RELATED"/>
    <property type="match status" value="1"/>
</dbReference>
<evidence type="ECO:0000313" key="7">
    <source>
        <dbReference type="Proteomes" id="UP000637980"/>
    </source>
</evidence>
<gene>
    <name evidence="6" type="ORF">GCM10007094_08460</name>
</gene>
<dbReference type="InterPro" id="IPR036866">
    <property type="entry name" value="RibonucZ/Hydroxyglut_hydro"/>
</dbReference>
<comment type="caution">
    <text evidence="6">The sequence shown here is derived from an EMBL/GenBank/DDBJ whole genome shotgun (WGS) entry which is preliminary data.</text>
</comment>
<keyword evidence="2" id="KW-0479">Metal-binding</keyword>
<dbReference type="SMART" id="SM00849">
    <property type="entry name" value="Lactamase_B"/>
    <property type="match status" value="1"/>
</dbReference>
<evidence type="ECO:0000259" key="5">
    <source>
        <dbReference type="SMART" id="SM00849"/>
    </source>
</evidence>
<dbReference type="CDD" id="cd07720">
    <property type="entry name" value="OPHC2-like_MBL-fold"/>
    <property type="match status" value="1"/>
</dbReference>
<evidence type="ECO:0000256" key="3">
    <source>
        <dbReference type="ARBA" id="ARBA00022801"/>
    </source>
</evidence>
<dbReference type="SUPFAM" id="SSF56281">
    <property type="entry name" value="Metallo-hydrolase/oxidoreductase"/>
    <property type="match status" value="1"/>
</dbReference>
<name>A0ABQ3E6F9_9HYPH</name>
<keyword evidence="4" id="KW-0862">Zinc</keyword>
<dbReference type="InterPro" id="IPR051013">
    <property type="entry name" value="MBL_superfamily_lactonases"/>
</dbReference>
<evidence type="ECO:0000256" key="1">
    <source>
        <dbReference type="ARBA" id="ARBA00007749"/>
    </source>
</evidence>
<organism evidence="6 7">
    <name type="scientific">Pseudovibrio japonicus</name>
    <dbReference type="NCBI Taxonomy" id="366534"/>
    <lineage>
        <taxon>Bacteria</taxon>
        <taxon>Pseudomonadati</taxon>
        <taxon>Pseudomonadota</taxon>
        <taxon>Alphaproteobacteria</taxon>
        <taxon>Hyphomicrobiales</taxon>
        <taxon>Stappiaceae</taxon>
        <taxon>Pseudovibrio</taxon>
    </lineage>
</organism>
<dbReference type="Gene3D" id="3.60.15.10">
    <property type="entry name" value="Ribonuclease Z/Hydroxyacylglutathione hydrolase-like"/>
    <property type="match status" value="1"/>
</dbReference>
<dbReference type="EMBL" id="BMXE01000001">
    <property type="protein sequence ID" value="GHB22589.1"/>
    <property type="molecule type" value="Genomic_DNA"/>
</dbReference>
<proteinExistence type="inferred from homology"/>
<dbReference type="RefSeq" id="WP_189435474.1">
    <property type="nucleotide sequence ID" value="NZ_BMXE01000001.1"/>
</dbReference>
<comment type="similarity">
    <text evidence="1">Belongs to the metallo-beta-lactamase superfamily.</text>
</comment>
<keyword evidence="3" id="KW-0378">Hydrolase</keyword>
<feature type="domain" description="Metallo-beta-lactamase" evidence="5">
    <location>
        <begin position="73"/>
        <end position="278"/>
    </location>
</feature>
<protein>
    <submittedName>
        <fullName evidence="6">MBL fold metallo-hydrolase</fullName>
    </submittedName>
</protein>
<dbReference type="InterPro" id="IPR001279">
    <property type="entry name" value="Metallo-B-lactamas"/>
</dbReference>
<dbReference type="Proteomes" id="UP000637980">
    <property type="component" value="Unassembled WGS sequence"/>
</dbReference>
<reference evidence="7" key="1">
    <citation type="journal article" date="2019" name="Int. J. Syst. Evol. Microbiol.">
        <title>The Global Catalogue of Microorganisms (GCM) 10K type strain sequencing project: providing services to taxonomists for standard genome sequencing and annotation.</title>
        <authorList>
            <consortium name="The Broad Institute Genomics Platform"/>
            <consortium name="The Broad Institute Genome Sequencing Center for Infectious Disease"/>
            <person name="Wu L."/>
            <person name="Ma J."/>
        </authorList>
    </citation>
    <scope>NUCLEOTIDE SEQUENCE [LARGE SCALE GENOMIC DNA]</scope>
    <source>
        <strain evidence="7">KCTC 12861</strain>
    </source>
</reference>
<accession>A0ABQ3E6F9</accession>
<dbReference type="Pfam" id="PF00753">
    <property type="entry name" value="Lactamase_B"/>
    <property type="match status" value="1"/>
</dbReference>
<dbReference type="PANTHER" id="PTHR42978">
    <property type="entry name" value="QUORUM-QUENCHING LACTONASE YTNP-RELATED-RELATED"/>
    <property type="match status" value="1"/>
</dbReference>